<feature type="transmembrane region" description="Helical" evidence="4">
    <location>
        <begin position="307"/>
        <end position="331"/>
    </location>
</feature>
<accession>G3IAV5</accession>
<keyword evidence="1" id="KW-0433">Leucine-rich repeat</keyword>
<dbReference type="InterPro" id="IPR032675">
    <property type="entry name" value="LRR_dom_sf"/>
</dbReference>
<keyword evidence="4" id="KW-1133">Transmembrane helix</keyword>
<dbReference type="InterPro" id="IPR003591">
    <property type="entry name" value="Leu-rich_rpt_typical-subtyp"/>
</dbReference>
<dbReference type="Gene3D" id="3.80.10.10">
    <property type="entry name" value="Ribonuclease Inhibitor"/>
    <property type="match status" value="2"/>
</dbReference>
<keyword evidence="3" id="KW-0677">Repeat</keyword>
<evidence type="ECO:0000313" key="7">
    <source>
        <dbReference type="EMBL" id="EGW12888.1"/>
    </source>
</evidence>
<dbReference type="InterPro" id="IPR000483">
    <property type="entry name" value="Cys-rich_flank_reg_C"/>
</dbReference>
<evidence type="ECO:0000256" key="4">
    <source>
        <dbReference type="SAM" id="Phobius"/>
    </source>
</evidence>
<dbReference type="InterPro" id="IPR001611">
    <property type="entry name" value="Leu-rich_rpt"/>
</dbReference>
<dbReference type="Pfam" id="PF13855">
    <property type="entry name" value="LRR_8"/>
    <property type="match status" value="1"/>
</dbReference>
<dbReference type="AlphaFoldDB" id="G3IAV5"/>
<evidence type="ECO:0000259" key="6">
    <source>
        <dbReference type="SMART" id="SM00082"/>
    </source>
</evidence>
<dbReference type="InParanoid" id="G3IAV5"/>
<evidence type="ECO:0000256" key="3">
    <source>
        <dbReference type="ARBA" id="ARBA00022737"/>
    </source>
</evidence>
<name>G3IAV5_CRIGR</name>
<dbReference type="FunCoup" id="G3IAV5">
    <property type="interactions" value="11"/>
</dbReference>
<keyword evidence="4" id="KW-0472">Membrane</keyword>
<organism evidence="7 8">
    <name type="scientific">Cricetulus griseus</name>
    <name type="common">Chinese hamster</name>
    <name type="synonym">Cricetulus barabensis griseus</name>
    <dbReference type="NCBI Taxonomy" id="10029"/>
    <lineage>
        <taxon>Eukaryota</taxon>
        <taxon>Metazoa</taxon>
        <taxon>Chordata</taxon>
        <taxon>Craniata</taxon>
        <taxon>Vertebrata</taxon>
        <taxon>Euteleostomi</taxon>
        <taxon>Mammalia</taxon>
        <taxon>Eutheria</taxon>
        <taxon>Euarchontoglires</taxon>
        <taxon>Glires</taxon>
        <taxon>Rodentia</taxon>
        <taxon>Myomorpha</taxon>
        <taxon>Muroidea</taxon>
        <taxon>Cricetidae</taxon>
        <taxon>Cricetinae</taxon>
        <taxon>Cricetulus</taxon>
    </lineage>
</organism>
<proteinExistence type="predicted"/>
<gene>
    <name evidence="7" type="ORF">I79_020737</name>
</gene>
<evidence type="ECO:0000256" key="2">
    <source>
        <dbReference type="ARBA" id="ARBA00022729"/>
    </source>
</evidence>
<reference evidence="8" key="1">
    <citation type="journal article" date="2011" name="Nat. Biotechnol.">
        <title>The genomic sequence of the Chinese hamster ovary (CHO)-K1 cell line.</title>
        <authorList>
            <person name="Xu X."/>
            <person name="Nagarajan H."/>
            <person name="Lewis N.E."/>
            <person name="Pan S."/>
            <person name="Cai Z."/>
            <person name="Liu X."/>
            <person name="Chen W."/>
            <person name="Xie M."/>
            <person name="Wang W."/>
            <person name="Hammond S."/>
            <person name="Andersen M.R."/>
            <person name="Neff N."/>
            <person name="Passarelli B."/>
            <person name="Koh W."/>
            <person name="Fan H.C."/>
            <person name="Wang J."/>
            <person name="Gui Y."/>
            <person name="Lee K.H."/>
            <person name="Betenbaugh M.J."/>
            <person name="Quake S.R."/>
            <person name="Famili I."/>
            <person name="Palsson B.O."/>
            <person name="Wang J."/>
        </authorList>
    </citation>
    <scope>NUCLEOTIDE SEQUENCE [LARGE SCALE GENOMIC DNA]</scope>
    <source>
        <strain evidence="8">CHO K1 cell line</strain>
    </source>
</reference>
<dbReference type="InterPro" id="IPR050333">
    <property type="entry name" value="SLRP"/>
</dbReference>
<dbReference type="STRING" id="10029.G3IAV5"/>
<keyword evidence="4" id="KW-0812">Transmembrane</keyword>
<dbReference type="Proteomes" id="UP000001075">
    <property type="component" value="Unassembled WGS sequence"/>
</dbReference>
<dbReference type="EMBL" id="JH001760">
    <property type="protein sequence ID" value="EGW12888.1"/>
    <property type="molecule type" value="Genomic_DNA"/>
</dbReference>
<feature type="domain" description="LRRCT" evidence="6">
    <location>
        <begin position="209"/>
        <end position="261"/>
    </location>
</feature>
<evidence type="ECO:0000256" key="1">
    <source>
        <dbReference type="ARBA" id="ARBA00022614"/>
    </source>
</evidence>
<dbReference type="PROSITE" id="PS51450">
    <property type="entry name" value="LRR"/>
    <property type="match status" value="1"/>
</dbReference>
<dbReference type="SMART" id="SM00082">
    <property type="entry name" value="LRRCT"/>
    <property type="match status" value="1"/>
</dbReference>
<dbReference type="PANTHER" id="PTHR45712:SF22">
    <property type="entry name" value="INSULIN-LIKE GROWTH FACTOR-BINDING PROTEIN COMPLEX ACID LABILE SUBUNIT"/>
    <property type="match status" value="1"/>
</dbReference>
<dbReference type="PANTHER" id="PTHR45712">
    <property type="entry name" value="AGAP008170-PA"/>
    <property type="match status" value="1"/>
</dbReference>
<dbReference type="SUPFAM" id="SSF52058">
    <property type="entry name" value="L domain-like"/>
    <property type="match status" value="1"/>
</dbReference>
<protein>
    <submittedName>
        <fullName evidence="7">Platelet glycoprotein V</fullName>
    </submittedName>
</protein>
<evidence type="ECO:0000313" key="8">
    <source>
        <dbReference type="Proteomes" id="UP000001075"/>
    </source>
</evidence>
<sequence>MLRSALLCAVLALVHVQPIPCPKTCRCVFRDAAQCSGGSVARIASLGLPKNLTHILLFRMEQGVLGNLSFSGMTVLQRLMLSDSHISAIEPGTFNDLIKLKTLRLTRTRISHLPTGAFDSLGNLSSLTLSRNRLESLPPELFLRASSVTRLTLFENPLEELPEVLFGEMAGLRELSLETVQLEHNQLETLPGDVFAALPQLTRVLLAHNPWLCDCGLWPFLEWQGQHQDLLGREEPPQCHGPELRAGLSFWDLLQGDPWCPHPRGLPLNPPTENTLEAPVPSQLPNSSQSRAWVQLVARDEGPDHRFYWGLYILLLLAQAVVAGIIVFAMIKIGQLFRSLIRERLLLKAMEKSCN</sequence>
<dbReference type="SMART" id="SM00369">
    <property type="entry name" value="LRR_TYP"/>
    <property type="match status" value="5"/>
</dbReference>
<feature type="chain" id="PRO_5003445214" evidence="5">
    <location>
        <begin position="17"/>
        <end position="355"/>
    </location>
</feature>
<keyword evidence="2 5" id="KW-0732">Signal</keyword>
<feature type="signal peptide" evidence="5">
    <location>
        <begin position="1"/>
        <end position="16"/>
    </location>
</feature>
<evidence type="ECO:0000256" key="5">
    <source>
        <dbReference type="SAM" id="SignalP"/>
    </source>
</evidence>